<dbReference type="AlphaFoldDB" id="A0A7R7EKY5"/>
<dbReference type="InterPro" id="IPR009057">
    <property type="entry name" value="Homeodomain-like_sf"/>
</dbReference>
<dbReference type="PANTHER" id="PTHR37812">
    <property type="entry name" value="MU-LIKE PROPHAGE FLUMU PROTEIN C"/>
    <property type="match status" value="1"/>
</dbReference>
<dbReference type="InterPro" id="IPR014875">
    <property type="entry name" value="Mor_transcription_activator"/>
</dbReference>
<protein>
    <recommendedName>
        <fullName evidence="1">Mor transcription activator domain-containing protein</fullName>
    </recommendedName>
</protein>
<gene>
    <name evidence="2" type="ORF">bsdtb5_19000</name>
</gene>
<dbReference type="Pfam" id="PF08765">
    <property type="entry name" value="Mor"/>
    <property type="match status" value="1"/>
</dbReference>
<evidence type="ECO:0000259" key="1">
    <source>
        <dbReference type="Pfam" id="PF08765"/>
    </source>
</evidence>
<evidence type="ECO:0000313" key="2">
    <source>
        <dbReference type="EMBL" id="BCN30605.1"/>
    </source>
</evidence>
<dbReference type="Gene3D" id="1.10.10.60">
    <property type="entry name" value="Homeodomain-like"/>
    <property type="match status" value="1"/>
</dbReference>
<dbReference type="Proteomes" id="UP000595897">
    <property type="component" value="Chromosome"/>
</dbReference>
<dbReference type="KEGG" id="ahb:bsdtb5_19000"/>
<dbReference type="InterPro" id="IPR049739">
    <property type="entry name" value="YraL-like"/>
</dbReference>
<reference evidence="2 3" key="1">
    <citation type="submission" date="2020-11" db="EMBL/GenBank/DDBJ databases">
        <title>Draft genome sequencing of a Lachnospiraceae strain isolated from anoxic soil subjected to BSD treatment.</title>
        <authorList>
            <person name="Uek A."/>
            <person name="Tonouchi A."/>
        </authorList>
    </citation>
    <scope>NUCLEOTIDE SEQUENCE [LARGE SCALE GENOMIC DNA]</scope>
    <source>
        <strain evidence="2 3">TB5</strain>
    </source>
</reference>
<keyword evidence="3" id="KW-1185">Reference proteome</keyword>
<evidence type="ECO:0000313" key="3">
    <source>
        <dbReference type="Proteomes" id="UP000595897"/>
    </source>
</evidence>
<dbReference type="EMBL" id="AP024169">
    <property type="protein sequence ID" value="BCN30605.1"/>
    <property type="molecule type" value="Genomic_DNA"/>
</dbReference>
<dbReference type="SUPFAM" id="SSF46689">
    <property type="entry name" value="Homeodomain-like"/>
    <property type="match status" value="1"/>
</dbReference>
<dbReference type="NCBIfam" id="NF040785">
    <property type="entry name" value="CD3324_fam"/>
    <property type="match status" value="1"/>
</dbReference>
<sequence>MSYQKAINVLPIELVEQIQQYIDGEYVYIPRRDEKKKSWGTNTTIRSELRNRNESIFDDYQSGISVNSIADKYFLSEKSIQRILRQQKNMYIVNQS</sequence>
<organism evidence="2 3">
    <name type="scientific">Anaeromicropila herbilytica</name>
    <dbReference type="NCBI Taxonomy" id="2785025"/>
    <lineage>
        <taxon>Bacteria</taxon>
        <taxon>Bacillati</taxon>
        <taxon>Bacillota</taxon>
        <taxon>Clostridia</taxon>
        <taxon>Lachnospirales</taxon>
        <taxon>Lachnospiraceae</taxon>
        <taxon>Anaeromicropila</taxon>
    </lineage>
</organism>
<accession>A0A7R7EKY5</accession>
<dbReference type="InterPro" id="IPR052411">
    <property type="entry name" value="c-mor_Regulatory_Protein"/>
</dbReference>
<dbReference type="PANTHER" id="PTHR37812:SF1">
    <property type="entry name" value="MU-LIKE PROPHAGE FLUMU PROTEIN C"/>
    <property type="match status" value="1"/>
</dbReference>
<dbReference type="RefSeq" id="WP_271715813.1">
    <property type="nucleotide sequence ID" value="NZ_AP024169.1"/>
</dbReference>
<proteinExistence type="predicted"/>
<feature type="domain" description="Mor transcription activator" evidence="1">
    <location>
        <begin position="11"/>
        <end position="91"/>
    </location>
</feature>
<name>A0A7R7EKY5_9FIRM</name>